<evidence type="ECO:0000313" key="1">
    <source>
        <dbReference type="EMBL" id="SEB11884.1"/>
    </source>
</evidence>
<dbReference type="RefSeq" id="WP_093070955.1">
    <property type="nucleotide sequence ID" value="NZ_FNQP01000038.1"/>
</dbReference>
<keyword evidence="2" id="KW-1185">Reference proteome</keyword>
<dbReference type="EMBL" id="FNQP01000038">
    <property type="protein sequence ID" value="SEB11884.1"/>
    <property type="molecule type" value="Genomic_DNA"/>
</dbReference>
<gene>
    <name evidence="1" type="ORF">SAMN05660964_03651</name>
</gene>
<reference evidence="1 2" key="1">
    <citation type="submission" date="2016-10" db="EMBL/GenBank/DDBJ databases">
        <authorList>
            <person name="de Groot N.N."/>
        </authorList>
    </citation>
    <scope>NUCLEOTIDE SEQUENCE [LARGE SCALE GENOMIC DNA]</scope>
    <source>
        <strain evidence="1 2">DSM 21228</strain>
    </source>
</reference>
<dbReference type="AlphaFoldDB" id="A0A1H4GQR5"/>
<dbReference type="Proteomes" id="UP000199397">
    <property type="component" value="Unassembled WGS sequence"/>
</dbReference>
<organism evidence="1 2">
    <name type="scientific">Thiothrix caldifontis</name>
    <dbReference type="NCBI Taxonomy" id="525918"/>
    <lineage>
        <taxon>Bacteria</taxon>
        <taxon>Pseudomonadati</taxon>
        <taxon>Pseudomonadota</taxon>
        <taxon>Gammaproteobacteria</taxon>
        <taxon>Thiotrichales</taxon>
        <taxon>Thiotrichaceae</taxon>
        <taxon>Thiothrix</taxon>
    </lineage>
</organism>
<evidence type="ECO:0000313" key="2">
    <source>
        <dbReference type="Proteomes" id="UP000199397"/>
    </source>
</evidence>
<name>A0A1H4GQR5_9GAMM</name>
<dbReference type="STRING" id="525918.SAMN05660964_03651"/>
<proteinExistence type="predicted"/>
<sequence length="185" mass="20975">MSGIDDAFQLYKEHIFDEKKLELLKVHNLKVTGSVPSVMWELFGAILTGRSSTGVTGADLAGWEIKSAKMGASYEYQYHLNTGAHKLDEDAQVNHLFCAYSETYTDVVVIAMQGQDLANYFDQWKLEYQQNYDTSVPSTQRRQRFRRSIPAGFVKSQGRLVMRIQNGALVERNDTVINTLNRLAS</sequence>
<protein>
    <submittedName>
        <fullName evidence="1">Uncharacterized protein</fullName>
    </submittedName>
</protein>
<accession>A0A1H4GQR5</accession>
<dbReference type="REBASE" id="494441">
    <property type="entry name" value="Tca21228ORF3650P"/>
</dbReference>
<dbReference type="OrthoDB" id="529192at2"/>